<feature type="compositionally biased region" description="Basic and acidic residues" evidence="1">
    <location>
        <begin position="244"/>
        <end position="253"/>
    </location>
</feature>
<evidence type="ECO:0000313" key="4">
    <source>
        <dbReference type="Proteomes" id="UP001620626"/>
    </source>
</evidence>
<accession>A0ABD2ID03</accession>
<dbReference type="Proteomes" id="UP001620626">
    <property type="component" value="Unassembled WGS sequence"/>
</dbReference>
<name>A0ABD2ID03_9BILA</name>
<protein>
    <recommendedName>
        <fullName evidence="5">Effector protein</fullName>
    </recommendedName>
</protein>
<evidence type="ECO:0008006" key="5">
    <source>
        <dbReference type="Google" id="ProtNLM"/>
    </source>
</evidence>
<sequence>MFKSPTIVLVLITFIILHTSVPVAESFINLSAVGDFFTNLWDSRADNCFYAARYHGNVSDQFREKVKYWEIEDVQNVSDRRISKDCSGPFYGCQTHTCIDDKGKPLFVFNLCASSAAASGENNSGHCSHPELEEFCAMEGGKSKCAICENGMCNEANIEMQSVVGLLDINGTAVVENGTESAKTGVKSGGNTTDDGNSATTDANENAMTEDDNGAKKVEKSGMTAEEEEEVGEDSAKEEDESVEEAKSDEKSATPDSFMGYIVASSSSSEEVKK</sequence>
<evidence type="ECO:0000313" key="3">
    <source>
        <dbReference type="EMBL" id="KAL3074033.1"/>
    </source>
</evidence>
<comment type="caution">
    <text evidence="3">The sequence shown here is derived from an EMBL/GenBank/DDBJ whole genome shotgun (WGS) entry which is preliminary data.</text>
</comment>
<gene>
    <name evidence="3" type="ORF">niasHT_035775</name>
</gene>
<evidence type="ECO:0000256" key="1">
    <source>
        <dbReference type="SAM" id="MobiDB-lite"/>
    </source>
</evidence>
<evidence type="ECO:0000256" key="2">
    <source>
        <dbReference type="SAM" id="SignalP"/>
    </source>
</evidence>
<dbReference type="AlphaFoldDB" id="A0ABD2ID03"/>
<feature type="chain" id="PRO_5044879784" description="Effector protein" evidence="2">
    <location>
        <begin position="27"/>
        <end position="274"/>
    </location>
</feature>
<keyword evidence="4" id="KW-1185">Reference proteome</keyword>
<feature type="signal peptide" evidence="2">
    <location>
        <begin position="1"/>
        <end position="26"/>
    </location>
</feature>
<keyword evidence="2" id="KW-0732">Signal</keyword>
<feature type="compositionally biased region" description="Polar residues" evidence="1">
    <location>
        <begin position="189"/>
        <end position="207"/>
    </location>
</feature>
<feature type="region of interest" description="Disordered" evidence="1">
    <location>
        <begin position="180"/>
        <end position="274"/>
    </location>
</feature>
<reference evidence="3 4" key="1">
    <citation type="submission" date="2024-10" db="EMBL/GenBank/DDBJ databases">
        <authorList>
            <person name="Kim D."/>
        </authorList>
    </citation>
    <scope>NUCLEOTIDE SEQUENCE [LARGE SCALE GENOMIC DNA]</scope>
    <source>
        <strain evidence="3">BH-2024</strain>
    </source>
</reference>
<feature type="compositionally biased region" description="Acidic residues" evidence="1">
    <location>
        <begin position="225"/>
        <end position="243"/>
    </location>
</feature>
<dbReference type="EMBL" id="JBICBT010001301">
    <property type="protein sequence ID" value="KAL3074033.1"/>
    <property type="molecule type" value="Genomic_DNA"/>
</dbReference>
<feature type="compositionally biased region" description="Low complexity" evidence="1">
    <location>
        <begin position="265"/>
        <end position="274"/>
    </location>
</feature>
<organism evidence="3 4">
    <name type="scientific">Heterodera trifolii</name>
    <dbReference type="NCBI Taxonomy" id="157864"/>
    <lineage>
        <taxon>Eukaryota</taxon>
        <taxon>Metazoa</taxon>
        <taxon>Ecdysozoa</taxon>
        <taxon>Nematoda</taxon>
        <taxon>Chromadorea</taxon>
        <taxon>Rhabditida</taxon>
        <taxon>Tylenchina</taxon>
        <taxon>Tylenchomorpha</taxon>
        <taxon>Tylenchoidea</taxon>
        <taxon>Heteroderidae</taxon>
        <taxon>Heteroderinae</taxon>
        <taxon>Heterodera</taxon>
    </lineage>
</organism>
<proteinExistence type="predicted"/>